<evidence type="ECO:0000313" key="1">
    <source>
        <dbReference type="EMBL" id="KAJ7420753.1"/>
    </source>
</evidence>
<dbReference type="EMBL" id="WHWB01033285">
    <property type="protein sequence ID" value="KAJ7420753.1"/>
    <property type="molecule type" value="Genomic_DNA"/>
</dbReference>
<dbReference type="Proteomes" id="UP001145742">
    <property type="component" value="Unassembled WGS sequence"/>
</dbReference>
<reference evidence="1" key="1">
    <citation type="submission" date="2019-10" db="EMBL/GenBank/DDBJ databases">
        <authorList>
            <person name="Soares A.E.R."/>
            <person name="Aleixo A."/>
            <person name="Schneider P."/>
            <person name="Miyaki C.Y."/>
            <person name="Schneider M.P."/>
            <person name="Mello C."/>
            <person name="Vasconcelos A.T.R."/>
        </authorList>
    </citation>
    <scope>NUCLEOTIDE SEQUENCE</scope>
    <source>
        <tissue evidence="1">Muscle</tissue>
    </source>
</reference>
<evidence type="ECO:0000313" key="2">
    <source>
        <dbReference type="Proteomes" id="UP001145742"/>
    </source>
</evidence>
<sequence length="193" mass="21955">METKGRLLIRALMWTVCDEALIIPPQAGEPVLLNIFINDIDTWTEYPLSKFTDGTKLRIAVSKPKGWDDIQRDLDKFEKWTHGNLIKFNKIKYKVLHLGQGNTWQYSLGHGQIKSSPAKKGLGLLVDDRLVMGWQCALKAQKANCVLGCIKNSTANTMREVILPLCSALVRSHPEWCIQPWSPQHMKDMDLLD</sequence>
<protein>
    <recommendedName>
        <fullName evidence="3">Rna-directed dna polymerase from mobile element jockey-like</fullName>
    </recommendedName>
</protein>
<evidence type="ECO:0008006" key="3">
    <source>
        <dbReference type="Google" id="ProtNLM"/>
    </source>
</evidence>
<accession>A0ABQ9DJI7</accession>
<organism evidence="1 2">
    <name type="scientific">Willisornis vidua</name>
    <name type="common">Xingu scale-backed antbird</name>
    <dbReference type="NCBI Taxonomy" id="1566151"/>
    <lineage>
        <taxon>Eukaryota</taxon>
        <taxon>Metazoa</taxon>
        <taxon>Chordata</taxon>
        <taxon>Craniata</taxon>
        <taxon>Vertebrata</taxon>
        <taxon>Euteleostomi</taxon>
        <taxon>Archelosauria</taxon>
        <taxon>Archosauria</taxon>
        <taxon>Dinosauria</taxon>
        <taxon>Saurischia</taxon>
        <taxon>Theropoda</taxon>
        <taxon>Coelurosauria</taxon>
        <taxon>Aves</taxon>
        <taxon>Neognathae</taxon>
        <taxon>Neoaves</taxon>
        <taxon>Telluraves</taxon>
        <taxon>Australaves</taxon>
        <taxon>Passeriformes</taxon>
        <taxon>Thamnophilidae</taxon>
        <taxon>Willisornis</taxon>
    </lineage>
</organism>
<comment type="caution">
    <text evidence="1">The sequence shown here is derived from an EMBL/GenBank/DDBJ whole genome shotgun (WGS) entry which is preliminary data.</text>
</comment>
<name>A0ABQ9DJI7_9PASS</name>
<proteinExistence type="predicted"/>
<dbReference type="PANTHER" id="PTHR33332">
    <property type="entry name" value="REVERSE TRANSCRIPTASE DOMAIN-CONTAINING PROTEIN"/>
    <property type="match status" value="1"/>
</dbReference>
<keyword evidence="2" id="KW-1185">Reference proteome</keyword>
<gene>
    <name evidence="1" type="ORF">WISP_46931</name>
</gene>